<proteinExistence type="predicted"/>
<dbReference type="AlphaFoldDB" id="A0AAD2DIY8"/>
<protein>
    <submittedName>
        <fullName evidence="1">Uncharacterized protein</fullName>
    </submittedName>
</protein>
<dbReference type="EMBL" id="OU503037">
    <property type="protein sequence ID" value="CAI9756342.1"/>
    <property type="molecule type" value="Genomic_DNA"/>
</dbReference>
<organism evidence="1 2">
    <name type="scientific">Fraxinus pennsylvanica</name>
    <dbReference type="NCBI Taxonomy" id="56036"/>
    <lineage>
        <taxon>Eukaryota</taxon>
        <taxon>Viridiplantae</taxon>
        <taxon>Streptophyta</taxon>
        <taxon>Embryophyta</taxon>
        <taxon>Tracheophyta</taxon>
        <taxon>Spermatophyta</taxon>
        <taxon>Magnoliopsida</taxon>
        <taxon>eudicotyledons</taxon>
        <taxon>Gunneridae</taxon>
        <taxon>Pentapetalae</taxon>
        <taxon>asterids</taxon>
        <taxon>lamiids</taxon>
        <taxon>Lamiales</taxon>
        <taxon>Oleaceae</taxon>
        <taxon>Oleeae</taxon>
        <taxon>Fraxinus</taxon>
    </lineage>
</organism>
<dbReference type="Proteomes" id="UP000834106">
    <property type="component" value="Chromosome 2"/>
</dbReference>
<gene>
    <name evidence="1" type="ORF">FPE_LOCUS3772</name>
</gene>
<sequence>MGCALGIPDSGLLLRGEPTQFADPNEPLDKLLLKMKFRQSLMAFADSSAVWLVRVYISMTKFNNLKKLLIMVIILHYAILDDYKVSLPCPDLVNDYWSSTFFMKLKKEANMRSVDHELDDVGGWNFSHRLSSIYCVDDPLCHDHSPSKPDSNSCDYNLGKTLENFGSFL</sequence>
<accession>A0AAD2DIY8</accession>
<evidence type="ECO:0000313" key="2">
    <source>
        <dbReference type="Proteomes" id="UP000834106"/>
    </source>
</evidence>
<keyword evidence="2" id="KW-1185">Reference proteome</keyword>
<evidence type="ECO:0000313" key="1">
    <source>
        <dbReference type="EMBL" id="CAI9756342.1"/>
    </source>
</evidence>
<reference evidence="1" key="1">
    <citation type="submission" date="2023-05" db="EMBL/GenBank/DDBJ databases">
        <authorList>
            <person name="Huff M."/>
        </authorList>
    </citation>
    <scope>NUCLEOTIDE SEQUENCE</scope>
</reference>
<name>A0AAD2DIY8_9LAMI</name>